<evidence type="ECO:0000256" key="1">
    <source>
        <dbReference type="SAM" id="MobiDB-lite"/>
    </source>
</evidence>
<dbReference type="Proteomes" id="UP001165065">
    <property type="component" value="Unassembled WGS sequence"/>
</dbReference>
<accession>A0A9W7GI84</accession>
<evidence type="ECO:0000313" key="2">
    <source>
        <dbReference type="EMBL" id="GMI45379.1"/>
    </source>
</evidence>
<reference evidence="3" key="1">
    <citation type="journal article" date="2023" name="Commun. Biol.">
        <title>Genome analysis of Parmales, the sister group of diatoms, reveals the evolutionary specialization of diatoms from phago-mixotrophs to photoautotrophs.</title>
        <authorList>
            <person name="Ban H."/>
            <person name="Sato S."/>
            <person name="Yoshikawa S."/>
            <person name="Yamada K."/>
            <person name="Nakamura Y."/>
            <person name="Ichinomiya M."/>
            <person name="Sato N."/>
            <person name="Blanc-Mathieu R."/>
            <person name="Endo H."/>
            <person name="Kuwata A."/>
            <person name="Ogata H."/>
        </authorList>
    </citation>
    <scope>NUCLEOTIDE SEQUENCE [LARGE SCALE GENOMIC DNA]</scope>
</reference>
<name>A0A9W7GI84_9STRA</name>
<dbReference type="OrthoDB" id="10677093at2759"/>
<evidence type="ECO:0000313" key="3">
    <source>
        <dbReference type="Proteomes" id="UP001165065"/>
    </source>
</evidence>
<proteinExistence type="predicted"/>
<keyword evidence="3" id="KW-1185">Reference proteome</keyword>
<sequence>MTYELRPDWPDLDAYSFEDLFGEFEGCHDTRFQTRASPTSCTPKNGDGKVSKGLFDETTPQTKLKNEATSISTWNAEDCSELGMGTRKRSRVRYDLRELNDTKMNASSTLLREVKSFSSAQPHTSDMKVDEIVTPPYDDEDSAVGKSPIVKTHTKSSDRVDGDGHVVAESDYDILDLLGELAGRREDERLALLEGNVELGEGSNGEGGSLSSSCAGRADNQNLNTGIRPNDFDVSTDVAPDIRHILDVVDKSMEALLPLACRFKLARMRALESTASPSRSPKATFSNTATFCCLIIDSSVQRLSQVETYALMKSRENNLEKALMKRCSDMRTPAGPPQRFIAKYLPEIPSAMTLRDSIFHIDSFHFDCIIINSFLVNATIERNAPMVDLSTRMTSASASTSTSVVGQVKRETAVTEPAPSTNGVTDEFSTLFETVDLINKFQNLTTSYNIILHNFEAKEYIKWHTLTCNKAQGQHTPQFLKYTPHLKEELHMEHSNYISVDQFSCCHFMSDFILAKYVAREGGRERERERKR</sequence>
<protein>
    <submittedName>
        <fullName evidence="2">Uncharacterized protein</fullName>
    </submittedName>
</protein>
<comment type="caution">
    <text evidence="2">The sequence shown here is derived from an EMBL/GenBank/DDBJ whole genome shotgun (WGS) entry which is preliminary data.</text>
</comment>
<organism evidence="2 3">
    <name type="scientific">Triparma columacea</name>
    <dbReference type="NCBI Taxonomy" id="722753"/>
    <lineage>
        <taxon>Eukaryota</taxon>
        <taxon>Sar</taxon>
        <taxon>Stramenopiles</taxon>
        <taxon>Ochrophyta</taxon>
        <taxon>Bolidophyceae</taxon>
        <taxon>Parmales</taxon>
        <taxon>Triparmaceae</taxon>
        <taxon>Triparma</taxon>
    </lineage>
</organism>
<dbReference type="AlphaFoldDB" id="A0A9W7GI84"/>
<dbReference type="EMBL" id="BRYA01001550">
    <property type="protein sequence ID" value="GMI45379.1"/>
    <property type="molecule type" value="Genomic_DNA"/>
</dbReference>
<gene>
    <name evidence="2" type="ORF">TrCOL_g7359</name>
</gene>
<feature type="region of interest" description="Disordered" evidence="1">
    <location>
        <begin position="35"/>
        <end position="55"/>
    </location>
</feature>